<proteinExistence type="predicted"/>
<feature type="domain" description="Glycosyltransferase 2-like" evidence="2">
    <location>
        <begin position="47"/>
        <end position="202"/>
    </location>
</feature>
<evidence type="ECO:0000313" key="3">
    <source>
        <dbReference type="EMBL" id="HHP67660.1"/>
    </source>
</evidence>
<dbReference type="Gene3D" id="3.90.550.10">
    <property type="entry name" value="Spore Coat Polysaccharide Biosynthesis Protein SpsA, Chain A"/>
    <property type="match status" value="1"/>
</dbReference>
<keyword evidence="3" id="KW-0808">Transferase</keyword>
<reference evidence="3" key="1">
    <citation type="journal article" date="2020" name="mSystems">
        <title>Genome- and Community-Level Interaction Insights into Carbon Utilization and Element Cycling Functions of Hydrothermarchaeota in Hydrothermal Sediment.</title>
        <authorList>
            <person name="Zhou Z."/>
            <person name="Liu Y."/>
            <person name="Xu W."/>
            <person name="Pan J."/>
            <person name="Luo Z.H."/>
            <person name="Li M."/>
        </authorList>
    </citation>
    <scope>NUCLEOTIDE SEQUENCE [LARGE SCALE GENOMIC DNA]</scope>
    <source>
        <strain evidence="3">SpSt-110</strain>
    </source>
</reference>
<dbReference type="AlphaFoldDB" id="A0A7J3XYA6"/>
<organism evidence="3">
    <name type="scientific">Thermogladius calderae</name>
    <dbReference type="NCBI Taxonomy" id="1200300"/>
    <lineage>
        <taxon>Archaea</taxon>
        <taxon>Thermoproteota</taxon>
        <taxon>Thermoprotei</taxon>
        <taxon>Desulfurococcales</taxon>
        <taxon>Desulfurococcaceae</taxon>
        <taxon>Thermogladius</taxon>
    </lineage>
</organism>
<keyword evidence="1" id="KW-0812">Transmembrane</keyword>
<keyword evidence="1" id="KW-1133">Transmembrane helix</keyword>
<dbReference type="InterPro" id="IPR001173">
    <property type="entry name" value="Glyco_trans_2-like"/>
</dbReference>
<gene>
    <name evidence="3" type="ORF">ENM60_02550</name>
</gene>
<feature type="transmembrane region" description="Helical" evidence="1">
    <location>
        <begin position="304"/>
        <end position="324"/>
    </location>
</feature>
<dbReference type="EMBL" id="DRYK01000035">
    <property type="protein sequence ID" value="HHP67660.1"/>
    <property type="molecule type" value="Genomic_DNA"/>
</dbReference>
<feature type="transmembrane region" description="Helical" evidence="1">
    <location>
        <begin position="268"/>
        <end position="292"/>
    </location>
</feature>
<dbReference type="CDD" id="cd04179">
    <property type="entry name" value="DPM_DPG-synthase_like"/>
    <property type="match status" value="1"/>
</dbReference>
<dbReference type="GO" id="GO:0016740">
    <property type="term" value="F:transferase activity"/>
    <property type="evidence" value="ECO:0007669"/>
    <property type="project" value="UniProtKB-KW"/>
</dbReference>
<dbReference type="InterPro" id="IPR029044">
    <property type="entry name" value="Nucleotide-diphossugar_trans"/>
</dbReference>
<dbReference type="PANTHER" id="PTHR48090">
    <property type="entry name" value="UNDECAPRENYL-PHOSPHATE 4-DEOXY-4-FORMAMIDO-L-ARABINOSE TRANSFERASE-RELATED"/>
    <property type="match status" value="1"/>
</dbReference>
<dbReference type="SUPFAM" id="SSF53448">
    <property type="entry name" value="Nucleotide-diphospho-sugar transferases"/>
    <property type="match status" value="1"/>
</dbReference>
<sequence length="344" mass="38422">MASLSQKWHFTIGSQTYPVVKSFLPQHVFIVFSVPIVLSRDNSVDYTILIPVLNEREGLEKTLDEIISLGYDRGRIIVVDGGSTDGTPDVAKRYGVRVVKQDGRGKADAVKTGLKYVGGDVVVLMDGDYTYPAQAIRSLLDKISEGHDLVVGARRYVEKGAQSLPYRFGNWFLTKLFNIFYGVKLSDALSGMYAVRRSVLSEVDFEFKGFSVEAEILSHALSTGYNVAEVPIKYRRRVGEKKLKIRNGFSILASMVMLTWRYNPTFTLLLLGALTLLPGLYFDLYVVVKYLLTGAIHHVRALMGAIFTTTGVVSLALAISVFYLKRMEIRLMRRISQACSHCPP</sequence>
<protein>
    <submittedName>
        <fullName evidence="3">Glycosyltransferase</fullName>
    </submittedName>
</protein>
<dbReference type="PANTHER" id="PTHR48090:SF7">
    <property type="entry name" value="RFBJ PROTEIN"/>
    <property type="match status" value="1"/>
</dbReference>
<keyword evidence="1" id="KW-0472">Membrane</keyword>
<accession>A0A7J3XYA6</accession>
<evidence type="ECO:0000256" key="1">
    <source>
        <dbReference type="SAM" id="Phobius"/>
    </source>
</evidence>
<comment type="caution">
    <text evidence="3">The sequence shown here is derived from an EMBL/GenBank/DDBJ whole genome shotgun (WGS) entry which is preliminary data.</text>
</comment>
<dbReference type="InterPro" id="IPR050256">
    <property type="entry name" value="Glycosyltransferase_2"/>
</dbReference>
<dbReference type="Pfam" id="PF00535">
    <property type="entry name" value="Glycos_transf_2"/>
    <property type="match status" value="1"/>
</dbReference>
<evidence type="ECO:0000259" key="2">
    <source>
        <dbReference type="Pfam" id="PF00535"/>
    </source>
</evidence>
<name>A0A7J3XYA6_9CREN</name>